<dbReference type="InterPro" id="IPR016135">
    <property type="entry name" value="UBQ-conjugating_enzyme/RWD"/>
</dbReference>
<dbReference type="OMA" id="GDRAKHD"/>
<dbReference type="InterPro" id="IPR000608">
    <property type="entry name" value="UBC"/>
</dbReference>
<dbReference type="STRING" id="3914.A0A0L9TK54"/>
<feature type="compositionally biased region" description="Low complexity" evidence="1">
    <location>
        <begin position="10"/>
        <end position="26"/>
    </location>
</feature>
<proteinExistence type="predicted"/>
<sequence>MMISGGGGKSSWSSSTSSWIPTTSVSASGKRIQREMVELNNDPPPDCSAGPKGDNLYHWIATIIGTPGTPYQGGIFFLDIKFPSDYPFKPPQVVFKTRIYHCNVDPDGLVSMGILKDDWSPALTITKVLREVRSIFTNPDHYNAVVPGIAHLYSGDRAKHDGIAAEWTVRFAK</sequence>
<dbReference type="FunFam" id="3.10.110.10:FF:000092">
    <property type="entry name" value="Constitutive photomorphogenesis protein 10"/>
    <property type="match status" value="1"/>
</dbReference>
<accession>A0A0L9TK54</accession>
<dbReference type="Pfam" id="PF00179">
    <property type="entry name" value="UQ_con"/>
    <property type="match status" value="1"/>
</dbReference>
<organism evidence="4 5">
    <name type="scientific">Phaseolus angularis</name>
    <name type="common">Azuki bean</name>
    <name type="synonym">Vigna angularis</name>
    <dbReference type="NCBI Taxonomy" id="3914"/>
    <lineage>
        <taxon>Eukaryota</taxon>
        <taxon>Viridiplantae</taxon>
        <taxon>Streptophyta</taxon>
        <taxon>Embryophyta</taxon>
        <taxon>Tracheophyta</taxon>
        <taxon>Spermatophyta</taxon>
        <taxon>Magnoliopsida</taxon>
        <taxon>eudicotyledons</taxon>
        <taxon>Gunneridae</taxon>
        <taxon>Pentapetalae</taxon>
        <taxon>rosids</taxon>
        <taxon>fabids</taxon>
        <taxon>Fabales</taxon>
        <taxon>Fabaceae</taxon>
        <taxon>Papilionoideae</taxon>
        <taxon>50 kb inversion clade</taxon>
        <taxon>NPAAA clade</taxon>
        <taxon>indigoferoid/millettioid clade</taxon>
        <taxon>Phaseoleae</taxon>
        <taxon>Vigna</taxon>
    </lineage>
</organism>
<dbReference type="GO" id="GO:0010099">
    <property type="term" value="P:regulation of photomorphogenesis"/>
    <property type="evidence" value="ECO:0007669"/>
    <property type="project" value="EnsemblPlants"/>
</dbReference>
<dbReference type="EMBL" id="JABFOF010000001">
    <property type="protein sequence ID" value="KAG2410232.1"/>
    <property type="molecule type" value="Genomic_DNA"/>
</dbReference>
<evidence type="ECO:0000259" key="2">
    <source>
        <dbReference type="PROSITE" id="PS50127"/>
    </source>
</evidence>
<reference evidence="5" key="1">
    <citation type="journal article" date="2015" name="Proc. Natl. Acad. Sci. U.S.A.">
        <title>Genome sequencing of adzuki bean (Vigna angularis) provides insight into high starch and low fat accumulation and domestication.</title>
        <authorList>
            <person name="Yang K."/>
            <person name="Tian Z."/>
            <person name="Chen C."/>
            <person name="Luo L."/>
            <person name="Zhao B."/>
            <person name="Wang Z."/>
            <person name="Yu L."/>
            <person name="Li Y."/>
            <person name="Sun Y."/>
            <person name="Li W."/>
            <person name="Chen Y."/>
            <person name="Li Y."/>
            <person name="Zhang Y."/>
            <person name="Ai D."/>
            <person name="Zhao J."/>
            <person name="Shang C."/>
            <person name="Ma Y."/>
            <person name="Wu B."/>
            <person name="Wang M."/>
            <person name="Gao L."/>
            <person name="Sun D."/>
            <person name="Zhang P."/>
            <person name="Guo F."/>
            <person name="Wang W."/>
            <person name="Li Y."/>
            <person name="Wang J."/>
            <person name="Varshney R.K."/>
            <person name="Wang J."/>
            <person name="Ling H.Q."/>
            <person name="Wan P."/>
        </authorList>
    </citation>
    <scope>NUCLEOTIDE SEQUENCE</scope>
    <source>
        <strain evidence="5">cv. Jingnong 6</strain>
    </source>
</reference>
<reference evidence="3 6" key="3">
    <citation type="submission" date="2020-05" db="EMBL/GenBank/DDBJ databases">
        <title>Vigna angularis (adzuki bean) Var. LongXiaoDou No. 4 denovo assembly.</title>
        <authorList>
            <person name="Xiang H."/>
        </authorList>
    </citation>
    <scope>NUCLEOTIDE SEQUENCE [LARGE SCALE GENOMIC DNA]</scope>
    <source>
        <tissue evidence="3">Leaf</tissue>
    </source>
</reference>
<dbReference type="PROSITE" id="PS50127">
    <property type="entry name" value="UBC_2"/>
    <property type="match status" value="1"/>
</dbReference>
<feature type="region of interest" description="Disordered" evidence="1">
    <location>
        <begin position="1"/>
        <end position="27"/>
    </location>
</feature>
<dbReference type="SMART" id="SM00212">
    <property type="entry name" value="UBCc"/>
    <property type="match status" value="1"/>
</dbReference>
<dbReference type="KEGG" id="var:108320835"/>
<feature type="domain" description="UBC core" evidence="2">
    <location>
        <begin position="27"/>
        <end position="173"/>
    </location>
</feature>
<dbReference type="Gramene" id="KOM30958">
    <property type="protein sequence ID" value="KOM30958"/>
    <property type="gene ID" value="LR48_Vigan01g051300"/>
</dbReference>
<evidence type="ECO:0000256" key="1">
    <source>
        <dbReference type="SAM" id="MobiDB-lite"/>
    </source>
</evidence>
<evidence type="ECO:0000313" key="5">
    <source>
        <dbReference type="Proteomes" id="UP000053144"/>
    </source>
</evidence>
<dbReference type="Proteomes" id="UP000743370">
    <property type="component" value="Unassembled WGS sequence"/>
</dbReference>
<name>A0A0L9TK54_PHAAN</name>
<dbReference type="OrthoDB" id="7851174at2759"/>
<dbReference type="AlphaFoldDB" id="A0A0L9TK54"/>
<protein>
    <submittedName>
        <fullName evidence="3">Constitutive photomorphogenesis protein</fullName>
    </submittedName>
</protein>
<dbReference type="Gene3D" id="3.10.110.10">
    <property type="entry name" value="Ubiquitin Conjugating Enzyme"/>
    <property type="match status" value="1"/>
</dbReference>
<reference evidence="4" key="2">
    <citation type="submission" date="2015-02" db="EMBL/GenBank/DDBJ databases">
        <authorList>
            <person name="Chooi Y.-H."/>
        </authorList>
    </citation>
    <scope>NUCLEOTIDE SEQUENCE</scope>
    <source>
        <tissue evidence="4">Seedling</tissue>
    </source>
</reference>
<evidence type="ECO:0000313" key="3">
    <source>
        <dbReference type="EMBL" id="KAG2410232.1"/>
    </source>
</evidence>
<evidence type="ECO:0000313" key="6">
    <source>
        <dbReference type="Proteomes" id="UP000743370"/>
    </source>
</evidence>
<evidence type="ECO:0000313" key="4">
    <source>
        <dbReference type="EMBL" id="KOM30958.1"/>
    </source>
</evidence>
<dbReference type="Proteomes" id="UP000053144">
    <property type="component" value="Chromosome 1"/>
</dbReference>
<dbReference type="GO" id="GO:0005634">
    <property type="term" value="C:nucleus"/>
    <property type="evidence" value="ECO:0007669"/>
    <property type="project" value="EnsemblPlants"/>
</dbReference>
<dbReference type="PANTHER" id="PTHR24068">
    <property type="entry name" value="UBIQUITIN-CONJUGATING ENZYME E2"/>
    <property type="match status" value="1"/>
</dbReference>
<dbReference type="SUPFAM" id="SSF54495">
    <property type="entry name" value="UBC-like"/>
    <property type="match status" value="1"/>
</dbReference>
<dbReference type="EMBL" id="CM003371">
    <property type="protein sequence ID" value="KOM30958.1"/>
    <property type="molecule type" value="Genomic_DNA"/>
</dbReference>
<gene>
    <name evidence="3" type="ORF">HKW66_Vig0008970</name>
    <name evidence="4" type="ORF">LR48_Vigan01g051300</name>
</gene>